<dbReference type="EMBL" id="RBLJ01000003">
    <property type="protein sequence ID" value="RKS57685.1"/>
    <property type="molecule type" value="Genomic_DNA"/>
</dbReference>
<dbReference type="RefSeq" id="WP_012777099.1">
    <property type="nucleotide sequence ID" value="NC_012962.1"/>
</dbReference>
<keyword evidence="1" id="KW-0812">Transmembrane</keyword>
<accession>A0ABX9SL04</accession>
<proteinExistence type="predicted"/>
<keyword evidence="3" id="KW-1185">Reference proteome</keyword>
<gene>
    <name evidence="2" type="ORF">BDD30_2494</name>
</gene>
<feature type="transmembrane region" description="Helical" evidence="1">
    <location>
        <begin position="14"/>
        <end position="36"/>
    </location>
</feature>
<dbReference type="Pfam" id="PF19874">
    <property type="entry name" value="DUF6347"/>
    <property type="match status" value="1"/>
</dbReference>
<keyword evidence="1" id="KW-0472">Membrane</keyword>
<dbReference type="Proteomes" id="UP000280955">
    <property type="component" value="Unassembled WGS sequence"/>
</dbReference>
<dbReference type="InterPro" id="IPR045928">
    <property type="entry name" value="DUF6347"/>
</dbReference>
<comment type="caution">
    <text evidence="2">The sequence shown here is derived from an EMBL/GenBank/DDBJ whole genome shotgun (WGS) entry which is preliminary data.</text>
</comment>
<keyword evidence="1" id="KW-1133">Transmembrane helix</keyword>
<name>A0ABX9SL04_9GAMM</name>
<sequence length="103" mass="11592">MTAIFRGNRLSRSVFLNSVIRSVIDTMLIGGIYFFLSSMARNPTSIDIFLALYSLVAIVSVTVEVIFDSVIQTVKKYDRENKSYLGNNILIYPIDFKLQCGGK</sequence>
<organism evidence="2 3">
    <name type="scientific">Photorhabdus asymbiotica</name>
    <dbReference type="NCBI Taxonomy" id="291112"/>
    <lineage>
        <taxon>Bacteria</taxon>
        <taxon>Pseudomonadati</taxon>
        <taxon>Pseudomonadota</taxon>
        <taxon>Gammaproteobacteria</taxon>
        <taxon>Enterobacterales</taxon>
        <taxon>Morganellaceae</taxon>
        <taxon>Photorhabdus</taxon>
    </lineage>
</organism>
<evidence type="ECO:0000256" key="1">
    <source>
        <dbReference type="SAM" id="Phobius"/>
    </source>
</evidence>
<reference evidence="2 3" key="1">
    <citation type="submission" date="2018-10" db="EMBL/GenBank/DDBJ databases">
        <title>Genomic Encyclopedia of Archaeal and Bacterial Type Strains, Phase II (KMG-II): from individual species to whole genera.</title>
        <authorList>
            <person name="Goeker M."/>
        </authorList>
    </citation>
    <scope>NUCLEOTIDE SEQUENCE [LARGE SCALE GENOMIC DNA]</scope>
    <source>
        <strain evidence="2 3">DSM 15149</strain>
    </source>
</reference>
<protein>
    <submittedName>
        <fullName evidence="2">Uncharacterized protein</fullName>
    </submittedName>
</protein>
<evidence type="ECO:0000313" key="3">
    <source>
        <dbReference type="Proteomes" id="UP000280955"/>
    </source>
</evidence>
<evidence type="ECO:0000313" key="2">
    <source>
        <dbReference type="EMBL" id="RKS57685.1"/>
    </source>
</evidence>
<feature type="transmembrane region" description="Helical" evidence="1">
    <location>
        <begin position="48"/>
        <end position="67"/>
    </location>
</feature>